<evidence type="ECO:0000256" key="6">
    <source>
        <dbReference type="ARBA" id="ARBA00022786"/>
    </source>
</evidence>
<keyword evidence="13" id="KW-1185">Reference proteome</keyword>
<comment type="function">
    <text evidence="10">Catalytic subunit of the dimeric E1 enzyme, which activates NEDD8.</text>
</comment>
<dbReference type="GO" id="GO:0005737">
    <property type="term" value="C:cytoplasm"/>
    <property type="evidence" value="ECO:0007669"/>
    <property type="project" value="TreeGrafter"/>
</dbReference>
<evidence type="ECO:0000256" key="8">
    <source>
        <dbReference type="ARBA" id="ARBA00023624"/>
    </source>
</evidence>
<evidence type="ECO:0000256" key="1">
    <source>
        <dbReference type="ARBA" id="ARBA00005032"/>
    </source>
</evidence>
<comment type="catalytic activity">
    <reaction evidence="9 10">
        <text>ATP + [NEDD8 protein] + [E1 NEDD8-activating enzyme]-L-cysteine = AMP + diphosphate + [E1 NEDD8-activating enzyme]-S-[NEDD8 protein]-yl-L-cysteine.</text>
        <dbReference type="EC" id="6.2.1.64"/>
    </reaction>
</comment>
<evidence type="ECO:0000256" key="7">
    <source>
        <dbReference type="ARBA" id="ARBA00022840"/>
    </source>
</evidence>
<evidence type="ECO:0000256" key="5">
    <source>
        <dbReference type="ARBA" id="ARBA00022741"/>
    </source>
</evidence>
<evidence type="ECO:0000256" key="2">
    <source>
        <dbReference type="ARBA" id="ARBA00006310"/>
    </source>
</evidence>
<dbReference type="GO" id="GO:0045116">
    <property type="term" value="P:protein neddylation"/>
    <property type="evidence" value="ECO:0007669"/>
    <property type="project" value="UniProtKB-UniRule"/>
</dbReference>
<dbReference type="Gene3D" id="3.10.290.20">
    <property type="entry name" value="Ubiquitin-like 2 activating enzyme e1b. Chain: B, domain 3"/>
    <property type="match status" value="1"/>
</dbReference>
<dbReference type="FunFam" id="1.10.10.520:FF:000001">
    <property type="entry name" value="NEDD8-activating enzyme E1 catalytic subunit"/>
    <property type="match status" value="1"/>
</dbReference>
<evidence type="ECO:0000313" key="13">
    <source>
        <dbReference type="Proteomes" id="UP000695562"/>
    </source>
</evidence>
<dbReference type="Proteomes" id="UP000695562">
    <property type="component" value="Unassembled WGS sequence"/>
</dbReference>
<accession>A0A8J4PMT8</accession>
<dbReference type="Gene3D" id="1.10.10.520">
    <property type="entry name" value="Ubiquitin activating enzymes (Uba3). Chain: B, domain 2"/>
    <property type="match status" value="1"/>
</dbReference>
<evidence type="ECO:0000313" key="12">
    <source>
        <dbReference type="EMBL" id="KAF2070810.1"/>
    </source>
</evidence>
<protein>
    <recommendedName>
        <fullName evidence="3 10">NEDD8-activating enzyme E1 catalytic subunit</fullName>
        <ecNumber evidence="8 10">6.2.1.64</ecNumber>
    </recommendedName>
</protein>
<dbReference type="Pfam" id="PF00899">
    <property type="entry name" value="ThiF"/>
    <property type="match status" value="1"/>
</dbReference>
<dbReference type="InterPro" id="IPR000594">
    <property type="entry name" value="ThiF_NAD_FAD-bd"/>
</dbReference>
<evidence type="ECO:0000256" key="3">
    <source>
        <dbReference type="ARBA" id="ARBA00015203"/>
    </source>
</evidence>
<dbReference type="InterPro" id="IPR023318">
    <property type="entry name" value="Ub_act_enz_dom_a_sf"/>
</dbReference>
<keyword evidence="5 10" id="KW-0547">Nucleotide-binding</keyword>
<dbReference type="OrthoDB" id="10255449at2759"/>
<evidence type="ECO:0000256" key="4">
    <source>
        <dbReference type="ARBA" id="ARBA00022598"/>
    </source>
</evidence>
<dbReference type="GO" id="GO:0005634">
    <property type="term" value="C:nucleus"/>
    <property type="evidence" value="ECO:0007669"/>
    <property type="project" value="TreeGrafter"/>
</dbReference>
<keyword evidence="4 10" id="KW-0436">Ligase</keyword>
<comment type="caution">
    <text evidence="12">The sequence shown here is derived from an EMBL/GenBank/DDBJ whole genome shotgun (WGS) entry which is preliminary data.</text>
</comment>
<dbReference type="Pfam" id="PF08825">
    <property type="entry name" value="E2_bind"/>
    <property type="match status" value="1"/>
</dbReference>
<comment type="similarity">
    <text evidence="2 10">Belongs to the ubiquitin-activating E1 family. UBA3 subfamily.</text>
</comment>
<dbReference type="Gene3D" id="3.40.50.720">
    <property type="entry name" value="NAD(P)-binding Rossmann-like Domain"/>
    <property type="match status" value="1"/>
</dbReference>
<keyword evidence="7 10" id="KW-0067">ATP-binding</keyword>
<dbReference type="SUPFAM" id="SSF69572">
    <property type="entry name" value="Activating enzymes of the ubiquitin-like proteins"/>
    <property type="match status" value="1"/>
</dbReference>
<dbReference type="EMBL" id="AJWJ01000444">
    <property type="protein sequence ID" value="KAF2070810.1"/>
    <property type="molecule type" value="Genomic_DNA"/>
</dbReference>
<gene>
    <name evidence="12" type="ORF">CYY_007878</name>
</gene>
<comment type="pathway">
    <text evidence="1 10">Protein modification; protein neddylation.</text>
</comment>
<dbReference type="InterPro" id="IPR014929">
    <property type="entry name" value="E2-binding"/>
</dbReference>
<dbReference type="AlphaFoldDB" id="A0A8J4PMT8"/>
<dbReference type="SMART" id="SM01181">
    <property type="entry name" value="E2_bind"/>
    <property type="match status" value="1"/>
</dbReference>
<evidence type="ECO:0000256" key="10">
    <source>
        <dbReference type="RuleBase" id="RU368009"/>
    </source>
</evidence>
<dbReference type="PANTHER" id="PTHR10953:SF6">
    <property type="entry name" value="NEDD8-ACTIVATING ENZYME E1 CATALYTIC SUBUNIT"/>
    <property type="match status" value="1"/>
</dbReference>
<evidence type="ECO:0000256" key="9">
    <source>
        <dbReference type="ARBA" id="ARBA00024626"/>
    </source>
</evidence>
<name>A0A8J4PMT8_9MYCE</name>
<dbReference type="InterPro" id="IPR030468">
    <property type="entry name" value="Uba3_N"/>
</dbReference>
<feature type="domain" description="E2 binding" evidence="11">
    <location>
        <begin position="355"/>
        <end position="437"/>
    </location>
</feature>
<evidence type="ECO:0000259" key="11">
    <source>
        <dbReference type="SMART" id="SM01181"/>
    </source>
</evidence>
<organism evidence="12 13">
    <name type="scientific">Polysphondylium violaceum</name>
    <dbReference type="NCBI Taxonomy" id="133409"/>
    <lineage>
        <taxon>Eukaryota</taxon>
        <taxon>Amoebozoa</taxon>
        <taxon>Evosea</taxon>
        <taxon>Eumycetozoa</taxon>
        <taxon>Dictyostelia</taxon>
        <taxon>Dictyosteliales</taxon>
        <taxon>Dictyosteliaceae</taxon>
        <taxon>Polysphondylium</taxon>
    </lineage>
</organism>
<dbReference type="CDD" id="cd01488">
    <property type="entry name" value="Uba3_RUB"/>
    <property type="match status" value="1"/>
</dbReference>
<dbReference type="InterPro" id="IPR045886">
    <property type="entry name" value="ThiF/MoeB/HesA"/>
</dbReference>
<sequence length="442" mass="49056">METMDTDLPNRWIDIGKVINRGGPFAAPDFQPDTKESPNIMNGLQSDFKILVIGAGGLGCEILKNLALSGFRNIDVIDMDTIDVSNLNRQFLFRRKDVGKSKAEVAAAFINERVSGCNVTAHKCRIQEKDEDYYRQFKLVIAGLDSIEARRWINGLLVNLVVVDENGDVDPDTIIPLVDGGTEGFKGQARVILPRITSCFECSLEAFPPQVSYAVCTIANTPRVPEHCIQWAIMFGLEDKDLPKPFDPKKFDNDNPDHMNWLFQTAKKRAEDHNISGVTYKLTQGVAKNIIPAIASTNATIAAACCNEAFKFCTESSGSLNNYMMYNGLNGVYTFTFEYESKEGCAVCGTNIVTYPVDPSTTLTTFLENITTDSRFQFKKPSLRCNGKNLYMQGLLHASTVPNLPKTLPELSVQDEDEITITDPSLPGSLAVRMRIKYKLSN</sequence>
<dbReference type="FunFam" id="3.10.290.20:FF:000003">
    <property type="entry name" value="Ubiquitin-activating enzyme E1 C"/>
    <property type="match status" value="1"/>
</dbReference>
<dbReference type="EC" id="6.2.1.64" evidence="8 10"/>
<dbReference type="PANTHER" id="PTHR10953">
    <property type="entry name" value="UBIQUITIN-ACTIVATING ENZYME E1"/>
    <property type="match status" value="1"/>
</dbReference>
<dbReference type="GO" id="GO:0005524">
    <property type="term" value="F:ATP binding"/>
    <property type="evidence" value="ECO:0007669"/>
    <property type="project" value="UniProtKB-UniRule"/>
</dbReference>
<keyword evidence="6 10" id="KW-0833">Ubl conjugation pathway</keyword>
<proteinExistence type="inferred from homology"/>
<dbReference type="GO" id="GO:0019781">
    <property type="term" value="F:NEDD8 activating enzyme activity"/>
    <property type="evidence" value="ECO:0007669"/>
    <property type="project" value="UniProtKB-UniRule"/>
</dbReference>
<dbReference type="UniPathway" id="UPA00885"/>
<reference evidence="12" key="1">
    <citation type="submission" date="2020-01" db="EMBL/GenBank/DDBJ databases">
        <title>Development of genomics and gene disruption for Polysphondylium violaceum indicates a role for the polyketide synthase stlB in stalk morphogenesis.</title>
        <authorList>
            <person name="Narita B."/>
            <person name="Kawabe Y."/>
            <person name="Kin K."/>
            <person name="Saito T."/>
            <person name="Gibbs R."/>
            <person name="Kuspa A."/>
            <person name="Muzny D."/>
            <person name="Queller D."/>
            <person name="Richards S."/>
            <person name="Strassman J."/>
            <person name="Sucgang R."/>
            <person name="Worley K."/>
            <person name="Schaap P."/>
        </authorList>
    </citation>
    <scope>NUCLEOTIDE SEQUENCE</scope>
    <source>
        <strain evidence="12">QSvi11</strain>
    </source>
</reference>
<dbReference type="InterPro" id="IPR035985">
    <property type="entry name" value="Ubiquitin-activating_enz"/>
</dbReference>